<organism evidence="2 3">
    <name type="scientific">Modicella reniformis</name>
    <dbReference type="NCBI Taxonomy" id="1440133"/>
    <lineage>
        <taxon>Eukaryota</taxon>
        <taxon>Fungi</taxon>
        <taxon>Fungi incertae sedis</taxon>
        <taxon>Mucoromycota</taxon>
        <taxon>Mortierellomycotina</taxon>
        <taxon>Mortierellomycetes</taxon>
        <taxon>Mortierellales</taxon>
        <taxon>Mortierellaceae</taxon>
        <taxon>Modicella</taxon>
    </lineage>
</organism>
<comment type="caution">
    <text evidence="2">The sequence shown here is derived from an EMBL/GenBank/DDBJ whole genome shotgun (WGS) entry which is preliminary data.</text>
</comment>
<proteinExistence type="predicted"/>
<feature type="region of interest" description="Disordered" evidence="1">
    <location>
        <begin position="1"/>
        <end position="36"/>
    </location>
</feature>
<keyword evidence="3" id="KW-1185">Reference proteome</keyword>
<dbReference type="AlphaFoldDB" id="A0A9P6JGC8"/>
<dbReference type="EMBL" id="JAAAHW010004520">
    <property type="protein sequence ID" value="KAF9973651.1"/>
    <property type="molecule type" value="Genomic_DNA"/>
</dbReference>
<name>A0A9P6JGC8_9FUNG</name>
<accession>A0A9P6JGC8</accession>
<gene>
    <name evidence="2" type="ORF">BGZ65_009144</name>
</gene>
<feature type="non-terminal residue" evidence="2">
    <location>
        <position position="63"/>
    </location>
</feature>
<evidence type="ECO:0000313" key="3">
    <source>
        <dbReference type="Proteomes" id="UP000749646"/>
    </source>
</evidence>
<reference evidence="2" key="1">
    <citation type="journal article" date="2020" name="Fungal Divers.">
        <title>Resolving the Mortierellaceae phylogeny through synthesis of multi-gene phylogenetics and phylogenomics.</title>
        <authorList>
            <person name="Vandepol N."/>
            <person name="Liber J."/>
            <person name="Desiro A."/>
            <person name="Na H."/>
            <person name="Kennedy M."/>
            <person name="Barry K."/>
            <person name="Grigoriev I.V."/>
            <person name="Miller A.N."/>
            <person name="O'Donnell K."/>
            <person name="Stajich J.E."/>
            <person name="Bonito G."/>
        </authorList>
    </citation>
    <scope>NUCLEOTIDE SEQUENCE</scope>
    <source>
        <strain evidence="2">MES-2147</strain>
    </source>
</reference>
<evidence type="ECO:0000313" key="2">
    <source>
        <dbReference type="EMBL" id="KAF9973651.1"/>
    </source>
</evidence>
<protein>
    <submittedName>
        <fullName evidence="2">Uncharacterized protein</fullName>
    </submittedName>
</protein>
<feature type="compositionally biased region" description="Basic and acidic residues" evidence="1">
    <location>
        <begin position="23"/>
        <end position="36"/>
    </location>
</feature>
<sequence>MLPYPPSFEEDDSASSNNSDDDDYKKPGRSSIRDAHSWAGRYQPVFQTQTGLMSVQGSLGVSI</sequence>
<dbReference type="Proteomes" id="UP000749646">
    <property type="component" value="Unassembled WGS sequence"/>
</dbReference>
<evidence type="ECO:0000256" key="1">
    <source>
        <dbReference type="SAM" id="MobiDB-lite"/>
    </source>
</evidence>